<evidence type="ECO:0000313" key="2">
    <source>
        <dbReference type="Proteomes" id="UP001424741"/>
    </source>
</evidence>
<dbReference type="Gene3D" id="1.10.510.10">
    <property type="entry name" value="Transferase(Phosphotransferase) domain 1"/>
    <property type="match status" value="1"/>
</dbReference>
<protein>
    <recommendedName>
        <fullName evidence="3">Non-specific serine/threonine protein kinase</fullName>
    </recommendedName>
</protein>
<evidence type="ECO:0000313" key="1">
    <source>
        <dbReference type="EMBL" id="GAA5495492.1"/>
    </source>
</evidence>
<dbReference type="InterPro" id="IPR008271">
    <property type="entry name" value="Ser/Thr_kinase_AS"/>
</dbReference>
<dbReference type="RefSeq" id="WP_346188284.1">
    <property type="nucleotide sequence ID" value="NZ_BAABRL010000004.1"/>
</dbReference>
<keyword evidence="2" id="KW-1185">Reference proteome</keyword>
<dbReference type="EMBL" id="BAABRL010000004">
    <property type="protein sequence ID" value="GAA5495492.1"/>
    <property type="molecule type" value="Genomic_DNA"/>
</dbReference>
<reference evidence="1 2" key="1">
    <citation type="submission" date="2024-02" db="EMBL/GenBank/DDBJ databases">
        <title>Rubritalea halochordaticola NBRC 107102.</title>
        <authorList>
            <person name="Ichikawa N."/>
            <person name="Katano-Makiyama Y."/>
            <person name="Hidaka K."/>
        </authorList>
    </citation>
    <scope>NUCLEOTIDE SEQUENCE [LARGE SCALE GENOMIC DNA]</scope>
    <source>
        <strain evidence="1 2">NBRC 107102</strain>
    </source>
</reference>
<proteinExistence type="predicted"/>
<sequence length="250" mass="28260">MPSLSHNQLSNLLQEARQARTPVSVLDTEARQIHYLPSTCTTEDASELAEIALRPPAGTTIYKYGTRSLVGGYQLESGKNVALKYYFPKSIPKKLRYGIGSSRCEQSWLGSIGLHALGIPTPSPLAFFEYNRYAIWNHQSFLATEQAPGIPLHQYYKKYRSDSTRITLLLDSLKQLFDLMAEYRIAHGDLKASNILVNSDNSLQFIDLDSVSFLNTGQRWHQLRARDSSIFLQNWRHDSDALTTFQSAIS</sequence>
<comment type="caution">
    <text evidence="1">The sequence shown here is derived from an EMBL/GenBank/DDBJ whole genome shotgun (WGS) entry which is preliminary data.</text>
</comment>
<gene>
    <name evidence="1" type="ORF">Rhal01_01667</name>
</gene>
<evidence type="ECO:0008006" key="3">
    <source>
        <dbReference type="Google" id="ProtNLM"/>
    </source>
</evidence>
<name>A0ABP9UYN4_9BACT</name>
<organism evidence="1 2">
    <name type="scientific">Rubritalea halochordaticola</name>
    <dbReference type="NCBI Taxonomy" id="714537"/>
    <lineage>
        <taxon>Bacteria</taxon>
        <taxon>Pseudomonadati</taxon>
        <taxon>Verrucomicrobiota</taxon>
        <taxon>Verrucomicrobiia</taxon>
        <taxon>Verrucomicrobiales</taxon>
        <taxon>Rubritaleaceae</taxon>
        <taxon>Rubritalea</taxon>
    </lineage>
</organism>
<accession>A0ABP9UYN4</accession>
<dbReference type="Pfam" id="PF06293">
    <property type="entry name" value="Kdo"/>
    <property type="match status" value="1"/>
</dbReference>
<dbReference type="InterPro" id="IPR011009">
    <property type="entry name" value="Kinase-like_dom_sf"/>
</dbReference>
<dbReference type="PROSITE" id="PS00108">
    <property type="entry name" value="PROTEIN_KINASE_ST"/>
    <property type="match status" value="1"/>
</dbReference>
<dbReference type="SUPFAM" id="SSF56112">
    <property type="entry name" value="Protein kinase-like (PK-like)"/>
    <property type="match status" value="1"/>
</dbReference>
<dbReference type="Proteomes" id="UP001424741">
    <property type="component" value="Unassembled WGS sequence"/>
</dbReference>